<evidence type="ECO:0000313" key="2">
    <source>
        <dbReference type="EMBL" id="GMH97979.1"/>
    </source>
</evidence>
<organism evidence="2 3">
    <name type="scientific">Triparma strigata</name>
    <dbReference type="NCBI Taxonomy" id="1606541"/>
    <lineage>
        <taxon>Eukaryota</taxon>
        <taxon>Sar</taxon>
        <taxon>Stramenopiles</taxon>
        <taxon>Ochrophyta</taxon>
        <taxon>Bolidophyceae</taxon>
        <taxon>Parmales</taxon>
        <taxon>Triparmaceae</taxon>
        <taxon>Triparma</taxon>
    </lineage>
</organism>
<feature type="signal peptide" evidence="1">
    <location>
        <begin position="1"/>
        <end position="23"/>
    </location>
</feature>
<reference evidence="3" key="1">
    <citation type="journal article" date="2023" name="Commun. Biol.">
        <title>Genome analysis of Parmales, the sister group of diatoms, reveals the evolutionary specialization of diatoms from phago-mixotrophs to photoautotrophs.</title>
        <authorList>
            <person name="Ban H."/>
            <person name="Sato S."/>
            <person name="Yoshikawa S."/>
            <person name="Yamada K."/>
            <person name="Nakamura Y."/>
            <person name="Ichinomiya M."/>
            <person name="Sato N."/>
            <person name="Blanc-Mathieu R."/>
            <person name="Endo H."/>
            <person name="Kuwata A."/>
            <person name="Ogata H."/>
        </authorList>
    </citation>
    <scope>NUCLEOTIDE SEQUENCE [LARGE SCALE GENOMIC DNA]</scope>
    <source>
        <strain evidence="3">NIES 3701</strain>
    </source>
</reference>
<dbReference type="EMBL" id="BRXY01000505">
    <property type="protein sequence ID" value="GMH97979.1"/>
    <property type="molecule type" value="Genomic_DNA"/>
</dbReference>
<dbReference type="AlphaFoldDB" id="A0A9W7BWF1"/>
<gene>
    <name evidence="2" type="ORF">TrST_g13819</name>
</gene>
<comment type="caution">
    <text evidence="2">The sequence shown here is derived from an EMBL/GenBank/DDBJ whole genome shotgun (WGS) entry which is preliminary data.</text>
</comment>
<proteinExistence type="predicted"/>
<keyword evidence="3" id="KW-1185">Reference proteome</keyword>
<keyword evidence="1" id="KW-0732">Signal</keyword>
<accession>A0A9W7BWF1</accession>
<sequence length="183" mass="19635">MISWPLPLPILLLLLTYFPTALPLTCWTYGGNALGIHSGEGTQTCPPMNNQMCVQTVYWVFDILSFGMSCDDSNFCGSLPDKACCTRHQPLTLDKEMVVKCNGGANFEEATMDFNSFPDVCSTPCSQCTEEGDCYWPTSPNTIHKGVDGLPDGQSVGGGAGGLIYLHPLIVVVGLVLGCSVMI</sequence>
<evidence type="ECO:0000313" key="3">
    <source>
        <dbReference type="Proteomes" id="UP001165085"/>
    </source>
</evidence>
<name>A0A9W7BWF1_9STRA</name>
<protein>
    <submittedName>
        <fullName evidence="2">Uncharacterized protein</fullName>
    </submittedName>
</protein>
<dbReference type="Proteomes" id="UP001165085">
    <property type="component" value="Unassembled WGS sequence"/>
</dbReference>
<feature type="chain" id="PRO_5040880409" evidence="1">
    <location>
        <begin position="24"/>
        <end position="183"/>
    </location>
</feature>
<evidence type="ECO:0000256" key="1">
    <source>
        <dbReference type="SAM" id="SignalP"/>
    </source>
</evidence>